<feature type="chain" id="PRO_5042849454" description="SMP-30/Gluconolactonase/LRE-like region domain-containing protein" evidence="1">
    <location>
        <begin position="22"/>
        <end position="340"/>
    </location>
</feature>
<dbReference type="PANTHER" id="PTHR42060">
    <property type="entry name" value="NHL REPEAT-CONTAINING PROTEIN-RELATED"/>
    <property type="match status" value="1"/>
</dbReference>
<name>A0AAN6YQY6_9PEZI</name>
<keyword evidence="3" id="KW-1185">Reference proteome</keyword>
<dbReference type="Gene3D" id="2.120.10.30">
    <property type="entry name" value="TolB, C-terminal domain"/>
    <property type="match status" value="1"/>
</dbReference>
<evidence type="ECO:0000313" key="3">
    <source>
        <dbReference type="Proteomes" id="UP001301958"/>
    </source>
</evidence>
<evidence type="ECO:0000256" key="1">
    <source>
        <dbReference type="SAM" id="SignalP"/>
    </source>
</evidence>
<protein>
    <recommendedName>
        <fullName evidence="4">SMP-30/Gluconolactonase/LRE-like region domain-containing protein</fullName>
    </recommendedName>
</protein>
<comment type="caution">
    <text evidence="2">The sequence shown here is derived from an EMBL/GenBank/DDBJ whole genome shotgun (WGS) entry which is preliminary data.</text>
</comment>
<dbReference type="PANTHER" id="PTHR42060:SF1">
    <property type="entry name" value="NHL REPEAT-CONTAINING PROTEIN"/>
    <property type="match status" value="1"/>
</dbReference>
<gene>
    <name evidence="2" type="ORF">QBC38DRAFT_427243</name>
</gene>
<organism evidence="2 3">
    <name type="scientific">Podospora fimiseda</name>
    <dbReference type="NCBI Taxonomy" id="252190"/>
    <lineage>
        <taxon>Eukaryota</taxon>
        <taxon>Fungi</taxon>
        <taxon>Dikarya</taxon>
        <taxon>Ascomycota</taxon>
        <taxon>Pezizomycotina</taxon>
        <taxon>Sordariomycetes</taxon>
        <taxon>Sordariomycetidae</taxon>
        <taxon>Sordariales</taxon>
        <taxon>Podosporaceae</taxon>
        <taxon>Podospora</taxon>
    </lineage>
</organism>
<keyword evidence="1" id="KW-0732">Signal</keyword>
<sequence>MILRTLAIYFFTTFFFVKCRAIPPPPATQLSSHLVTQLPNPAWLENIAIRPNGELLLTVLKPQPILYKVIKPWDASPRVEIIYDFSSNTTVALIGITETIHDVFVLVSAASLAGPFTAWTADFKGKSSPQVTKLTHLNGAKLPNGVTSLPGCPNRVLIADSFAGLVWSLDTITQKFEIAVQVPEMSPPPNSTAQGAVGINGIKMYKGYLYWTNSMLATVYRIKIKPDGTAERSSKAEIVAHFPVSFLDDFVINDHGILFAMASYENQIWATSSQPGGSVTLVIGQKDQPTVSGITSGEFGRTRQDGKSLYAVTSGAGTDGKITDGLGGKVVAVDTKHFNL</sequence>
<dbReference type="InterPro" id="IPR011042">
    <property type="entry name" value="6-blade_b-propeller_TolB-like"/>
</dbReference>
<reference evidence="2" key="2">
    <citation type="submission" date="2023-05" db="EMBL/GenBank/DDBJ databases">
        <authorList>
            <consortium name="Lawrence Berkeley National Laboratory"/>
            <person name="Steindorff A."/>
            <person name="Hensen N."/>
            <person name="Bonometti L."/>
            <person name="Westerberg I."/>
            <person name="Brannstrom I.O."/>
            <person name="Guillou S."/>
            <person name="Cros-Aarteil S."/>
            <person name="Calhoun S."/>
            <person name="Haridas S."/>
            <person name="Kuo A."/>
            <person name="Mondo S."/>
            <person name="Pangilinan J."/>
            <person name="Riley R."/>
            <person name="Labutti K."/>
            <person name="Andreopoulos B."/>
            <person name="Lipzen A."/>
            <person name="Chen C."/>
            <person name="Yanf M."/>
            <person name="Daum C."/>
            <person name="Ng V."/>
            <person name="Clum A."/>
            <person name="Ohm R."/>
            <person name="Martin F."/>
            <person name="Silar P."/>
            <person name="Natvig D."/>
            <person name="Lalanne C."/>
            <person name="Gautier V."/>
            <person name="Ament-Velasquez S.L."/>
            <person name="Kruys A."/>
            <person name="Hutchinson M.I."/>
            <person name="Powell A.J."/>
            <person name="Barry K."/>
            <person name="Miller A.N."/>
            <person name="Grigoriev I.V."/>
            <person name="Debuchy R."/>
            <person name="Gladieux P."/>
            <person name="Thoren M.H."/>
            <person name="Johannesson H."/>
        </authorList>
    </citation>
    <scope>NUCLEOTIDE SEQUENCE</scope>
    <source>
        <strain evidence="2">CBS 990.96</strain>
    </source>
</reference>
<dbReference type="Proteomes" id="UP001301958">
    <property type="component" value="Unassembled WGS sequence"/>
</dbReference>
<evidence type="ECO:0000313" key="2">
    <source>
        <dbReference type="EMBL" id="KAK4222481.1"/>
    </source>
</evidence>
<evidence type="ECO:0008006" key="4">
    <source>
        <dbReference type="Google" id="ProtNLM"/>
    </source>
</evidence>
<accession>A0AAN6YQY6</accession>
<dbReference type="InterPro" id="IPR052998">
    <property type="entry name" value="Hetero-Diels-Alderase-like"/>
</dbReference>
<dbReference type="AlphaFoldDB" id="A0AAN6YQY6"/>
<dbReference type="SUPFAM" id="SSF63829">
    <property type="entry name" value="Calcium-dependent phosphotriesterase"/>
    <property type="match status" value="1"/>
</dbReference>
<reference evidence="2" key="1">
    <citation type="journal article" date="2023" name="Mol. Phylogenet. Evol.">
        <title>Genome-scale phylogeny and comparative genomics of the fungal order Sordariales.</title>
        <authorList>
            <person name="Hensen N."/>
            <person name="Bonometti L."/>
            <person name="Westerberg I."/>
            <person name="Brannstrom I.O."/>
            <person name="Guillou S."/>
            <person name="Cros-Aarteil S."/>
            <person name="Calhoun S."/>
            <person name="Haridas S."/>
            <person name="Kuo A."/>
            <person name="Mondo S."/>
            <person name="Pangilinan J."/>
            <person name="Riley R."/>
            <person name="LaButti K."/>
            <person name="Andreopoulos B."/>
            <person name="Lipzen A."/>
            <person name="Chen C."/>
            <person name="Yan M."/>
            <person name="Daum C."/>
            <person name="Ng V."/>
            <person name="Clum A."/>
            <person name="Steindorff A."/>
            <person name="Ohm R.A."/>
            <person name="Martin F."/>
            <person name="Silar P."/>
            <person name="Natvig D.O."/>
            <person name="Lalanne C."/>
            <person name="Gautier V."/>
            <person name="Ament-Velasquez S.L."/>
            <person name="Kruys A."/>
            <person name="Hutchinson M.I."/>
            <person name="Powell A.J."/>
            <person name="Barry K."/>
            <person name="Miller A.N."/>
            <person name="Grigoriev I.V."/>
            <person name="Debuchy R."/>
            <person name="Gladieux P."/>
            <person name="Hiltunen Thoren M."/>
            <person name="Johannesson H."/>
        </authorList>
    </citation>
    <scope>NUCLEOTIDE SEQUENCE</scope>
    <source>
        <strain evidence="2">CBS 990.96</strain>
    </source>
</reference>
<feature type="signal peptide" evidence="1">
    <location>
        <begin position="1"/>
        <end position="21"/>
    </location>
</feature>
<dbReference type="EMBL" id="MU865470">
    <property type="protein sequence ID" value="KAK4222481.1"/>
    <property type="molecule type" value="Genomic_DNA"/>
</dbReference>
<proteinExistence type="predicted"/>